<dbReference type="AlphaFoldDB" id="A0A5C8Z9H9"/>
<evidence type="ECO:0000313" key="1">
    <source>
        <dbReference type="EMBL" id="TXR53878.1"/>
    </source>
</evidence>
<comment type="caution">
    <text evidence="1">The sequence shown here is derived from an EMBL/GenBank/DDBJ whole genome shotgun (WGS) entry which is preliminary data.</text>
</comment>
<keyword evidence="2" id="KW-1185">Reference proteome</keyword>
<gene>
    <name evidence="1" type="ORF">FME95_04815</name>
</gene>
<evidence type="ECO:0000313" key="2">
    <source>
        <dbReference type="Proteomes" id="UP000321764"/>
    </source>
</evidence>
<dbReference type="Pfam" id="PF09411">
    <property type="entry name" value="PagL"/>
    <property type="match status" value="1"/>
</dbReference>
<protein>
    <submittedName>
        <fullName evidence="1">Acyloxyacyl hydrolase</fullName>
    </submittedName>
</protein>
<dbReference type="Gene3D" id="2.40.160.20">
    <property type="match status" value="1"/>
</dbReference>
<organism evidence="1 2">
    <name type="scientific">Reinekea thalattae</name>
    <dbReference type="NCBI Taxonomy" id="2593301"/>
    <lineage>
        <taxon>Bacteria</taxon>
        <taxon>Pseudomonadati</taxon>
        <taxon>Pseudomonadota</taxon>
        <taxon>Gammaproteobacteria</taxon>
        <taxon>Oceanospirillales</taxon>
        <taxon>Saccharospirillaceae</taxon>
        <taxon>Reinekea</taxon>
    </lineage>
</organism>
<dbReference type="Proteomes" id="UP000321764">
    <property type="component" value="Unassembled WGS sequence"/>
</dbReference>
<proteinExistence type="predicted"/>
<reference evidence="1 2" key="1">
    <citation type="submission" date="2019-07" db="EMBL/GenBank/DDBJ databases">
        <title>Reinekea sp. strain SSH23 genome sequencing and assembly.</title>
        <authorList>
            <person name="Kim I."/>
        </authorList>
    </citation>
    <scope>NUCLEOTIDE SEQUENCE [LARGE SCALE GENOMIC DNA]</scope>
    <source>
        <strain evidence="1 2">SSH23</strain>
    </source>
</reference>
<dbReference type="EMBL" id="VKAD01000001">
    <property type="protein sequence ID" value="TXR53878.1"/>
    <property type="molecule type" value="Genomic_DNA"/>
</dbReference>
<dbReference type="OrthoDB" id="6199047at2"/>
<keyword evidence="1" id="KW-0378">Hydrolase</keyword>
<accession>A0A5C8Z9H9</accession>
<sequence>MRLSLLVISLLVHILFIIRRSCSCINFYGPVFEVLMKKFTLMLVSLGLCGLLQAETPAFGKVFIGTVDVGKPNQDSQYGLEYQFSQGLTRYQFQPFAGVLRTRASSHYLYTGLSRTSKFTNSDTGLAVHFAFGPGVYFYGDGSDTDLGHWFELRTSAGLLWNFADDTRIGLHFSHLSNASVTEVNPGTELVSFTYELPF</sequence>
<name>A0A5C8Z9H9_9GAMM</name>
<dbReference type="InterPro" id="IPR018550">
    <property type="entry name" value="Lipid-A_deacylase-rel"/>
</dbReference>
<dbReference type="GO" id="GO:0016787">
    <property type="term" value="F:hydrolase activity"/>
    <property type="evidence" value="ECO:0007669"/>
    <property type="project" value="UniProtKB-KW"/>
</dbReference>